<sequence length="359" mass="39655">MWRYNTGFELPTARLAGREESVLFDNVVIKSVAHVEPPNRVTSEEVAERLAPTFKKLRVPGNPLIDLAGIMERRFWDQGMMPSDGATLAAKEALAKADIDPKQVGILINTSVSRDFLEPSTACMVHGNLRLADTCESFDVGNACLAFINGMNIAAQMLERGQIDYALIVNGENSREINEITIERLLGPKVTRNQFKREFASLTLGSGAAAMVMSRGDLEPDGHQYRGGVARAATQFNNLCRGWNHQMWTDTKSLLIEGMKLAGMTFTAARTVMGWVVQELDHVVIHQVSKAHTDNFIRAFGADPERVYRIFPFLGNIGPASIPTVMSRMVQENRVKRGDRMALMGIGSGLNCAMAEVVW</sequence>
<dbReference type="AlphaFoldDB" id="A0A0K0XYM5"/>
<dbReference type="InterPro" id="IPR016039">
    <property type="entry name" value="Thiolase-like"/>
</dbReference>
<dbReference type="GO" id="GO:0044550">
    <property type="term" value="P:secondary metabolite biosynthetic process"/>
    <property type="evidence" value="ECO:0007669"/>
    <property type="project" value="TreeGrafter"/>
</dbReference>
<dbReference type="Proteomes" id="UP000066624">
    <property type="component" value="Chromosome"/>
</dbReference>
<evidence type="ECO:0000313" key="5">
    <source>
        <dbReference type="EMBL" id="AKS42775.1"/>
    </source>
</evidence>
<evidence type="ECO:0000313" key="6">
    <source>
        <dbReference type="Proteomes" id="UP000066624"/>
    </source>
</evidence>
<organism evidence="5 6">
    <name type="scientific">Wenzhouxiangella marina</name>
    <dbReference type="NCBI Taxonomy" id="1579979"/>
    <lineage>
        <taxon>Bacteria</taxon>
        <taxon>Pseudomonadati</taxon>
        <taxon>Pseudomonadota</taxon>
        <taxon>Gammaproteobacteria</taxon>
        <taxon>Chromatiales</taxon>
        <taxon>Wenzhouxiangellaceae</taxon>
        <taxon>Wenzhouxiangella</taxon>
    </lineage>
</organism>
<dbReference type="CDD" id="cd00830">
    <property type="entry name" value="KAS_III"/>
    <property type="match status" value="1"/>
</dbReference>
<dbReference type="Pfam" id="PF08541">
    <property type="entry name" value="ACP_syn_III_C"/>
    <property type="match status" value="1"/>
</dbReference>
<dbReference type="Pfam" id="PF08545">
    <property type="entry name" value="ACP_syn_III"/>
    <property type="match status" value="1"/>
</dbReference>
<evidence type="ECO:0000259" key="3">
    <source>
        <dbReference type="Pfam" id="PF08541"/>
    </source>
</evidence>
<dbReference type="Gene3D" id="3.40.47.10">
    <property type="match status" value="2"/>
</dbReference>
<dbReference type="SUPFAM" id="SSF53901">
    <property type="entry name" value="Thiolase-like"/>
    <property type="match status" value="1"/>
</dbReference>
<dbReference type="PANTHER" id="PTHR34069:SF3">
    <property type="entry name" value="ACYL-COA:ACYL-COA ALKYLTRANSFERASE"/>
    <property type="match status" value="1"/>
</dbReference>
<reference evidence="5 6" key="1">
    <citation type="submission" date="2015-07" db="EMBL/GenBank/DDBJ databases">
        <authorList>
            <person name="Noorani M."/>
        </authorList>
    </citation>
    <scope>NUCLEOTIDE SEQUENCE [LARGE SCALE GENOMIC DNA]</scope>
    <source>
        <strain evidence="5 6">KCTC 42284</strain>
    </source>
</reference>
<feature type="domain" description="Beta-ketoacyl-[acyl-carrier-protein] synthase III N-terminal" evidence="4">
    <location>
        <begin position="138"/>
        <end position="216"/>
    </location>
</feature>
<dbReference type="InterPro" id="IPR013751">
    <property type="entry name" value="ACP_syn_III_N"/>
</dbReference>
<keyword evidence="2" id="KW-0012">Acyltransferase</keyword>
<keyword evidence="6" id="KW-1185">Reference proteome</keyword>
<evidence type="ECO:0000256" key="2">
    <source>
        <dbReference type="ARBA" id="ARBA00023315"/>
    </source>
</evidence>
<dbReference type="EMBL" id="CP012154">
    <property type="protein sequence ID" value="AKS42775.1"/>
    <property type="molecule type" value="Genomic_DNA"/>
</dbReference>
<dbReference type="PANTHER" id="PTHR34069">
    <property type="entry name" value="3-OXOACYL-[ACYL-CARRIER-PROTEIN] SYNTHASE 3"/>
    <property type="match status" value="1"/>
</dbReference>
<dbReference type="KEGG" id="wma:WM2015_2413"/>
<proteinExistence type="predicted"/>
<dbReference type="STRING" id="1579979.WM2015_2413"/>
<dbReference type="GO" id="GO:0004315">
    <property type="term" value="F:3-oxoacyl-[acyl-carrier-protein] synthase activity"/>
    <property type="evidence" value="ECO:0007669"/>
    <property type="project" value="InterPro"/>
</dbReference>
<gene>
    <name evidence="5" type="ORF">WM2015_2413</name>
</gene>
<name>A0A0K0XYM5_9GAMM</name>
<dbReference type="NCBIfam" id="NF006720">
    <property type="entry name" value="PRK09258.1"/>
    <property type="match status" value="1"/>
</dbReference>
<evidence type="ECO:0000259" key="4">
    <source>
        <dbReference type="Pfam" id="PF08545"/>
    </source>
</evidence>
<accession>A0A0K0XYM5</accession>
<keyword evidence="1" id="KW-0808">Transferase</keyword>
<dbReference type="InterPro" id="IPR013747">
    <property type="entry name" value="ACP_syn_III_C"/>
</dbReference>
<protein>
    <submittedName>
        <fullName evidence="5">3-oxoacyl-ACP synthase</fullName>
    </submittedName>
</protein>
<evidence type="ECO:0000256" key="1">
    <source>
        <dbReference type="ARBA" id="ARBA00022679"/>
    </source>
</evidence>
<dbReference type="GO" id="GO:0006633">
    <property type="term" value="P:fatty acid biosynthetic process"/>
    <property type="evidence" value="ECO:0007669"/>
    <property type="project" value="InterPro"/>
</dbReference>
<dbReference type="PATRIC" id="fig|1579979.3.peg.2469"/>
<feature type="domain" description="Beta-ketoacyl-[acyl-carrier-protein] synthase III C-terminal" evidence="3">
    <location>
        <begin position="274"/>
        <end position="356"/>
    </location>
</feature>